<dbReference type="Proteomes" id="UP001493487">
    <property type="component" value="Unassembled WGS sequence"/>
</dbReference>
<gene>
    <name evidence="5" type="ORF">QJS35_23055</name>
</gene>
<reference evidence="5 6" key="1">
    <citation type="journal article" date="2023" name="Genome Announc.">
        <title>Pan-Genome Analyses of the Genus Cohnella and Proposal of the Novel Species Cohnella silvisoli sp. nov., Isolated from Forest Soil.</title>
        <authorList>
            <person name="Wang C."/>
            <person name="Mao L."/>
            <person name="Bao G."/>
            <person name="Zhu H."/>
        </authorList>
    </citation>
    <scope>NUCLEOTIDE SEQUENCE [LARGE SCALE GENOMIC DNA]</scope>
    <source>
        <strain evidence="5 6">NL03-T5-1</strain>
    </source>
</reference>
<comment type="caution">
    <text evidence="5">The sequence shown here is derived from an EMBL/GenBank/DDBJ whole genome shotgun (WGS) entry which is preliminary data.</text>
</comment>
<evidence type="ECO:0000313" key="5">
    <source>
        <dbReference type="EMBL" id="MEQ4485272.1"/>
    </source>
</evidence>
<dbReference type="RefSeq" id="WP_232187297.1">
    <property type="nucleotide sequence ID" value="NZ_JAIOAP010000012.1"/>
</dbReference>
<dbReference type="InterPro" id="IPR006949">
    <property type="entry name" value="Barrel_Baseplate_J-like"/>
</dbReference>
<dbReference type="Pfam" id="PF26078">
    <property type="entry name" value="Baseplate_J_M"/>
    <property type="match status" value="1"/>
</dbReference>
<sequence length="350" mass="35935">MYETQTKAAILQRMLDASPADIDKRQGSVTNDLLSPASIELALAYTELDNVLSAGFADTASGPYLDLRANEYGLTRKTAVKSVGTLTFSGPNGTVIPTGTIASTGGTTPIYFVTTAAGTISGGVITVNAEAQSAGASGNVSINAINVLLGDLVGIVTVANSVNFDAGADQESNAALLARYLERARRPATSGNANQYHQWALEVPGVSDAKVYPVWSGPGTVKVVLLDDEKTAPAPSVVTEATAYIESQRPIGATVTVAGATEVAINVSVDVTLAPGATLPQVKALIESGVKAYLATLAFVDPLVRYTRIANVILDIPPIIDYVSLTVNGGTSNIPIADGSVAVLGTVTVT</sequence>
<keyword evidence="6" id="KW-1185">Reference proteome</keyword>
<dbReference type="InterPro" id="IPR058530">
    <property type="entry name" value="Baseplate_J-like_C"/>
</dbReference>
<dbReference type="EMBL" id="JASKHM010000014">
    <property type="protein sequence ID" value="MEQ4485272.1"/>
    <property type="molecule type" value="Genomic_DNA"/>
</dbReference>
<dbReference type="Pfam" id="PF26079">
    <property type="entry name" value="Baseplate_J_C"/>
    <property type="match status" value="1"/>
</dbReference>
<feature type="domain" description="Baseplate J-like C-terminal" evidence="4">
    <location>
        <begin position="265"/>
        <end position="350"/>
    </location>
</feature>
<proteinExistence type="inferred from homology"/>
<evidence type="ECO:0000313" key="6">
    <source>
        <dbReference type="Proteomes" id="UP001493487"/>
    </source>
</evidence>
<dbReference type="InterPro" id="IPR058531">
    <property type="entry name" value="Baseplate_J_M"/>
</dbReference>
<organism evidence="5 6">
    <name type="scientific">Cohnella silvisoli</name>
    <dbReference type="NCBI Taxonomy" id="2873699"/>
    <lineage>
        <taxon>Bacteria</taxon>
        <taxon>Bacillati</taxon>
        <taxon>Bacillota</taxon>
        <taxon>Bacilli</taxon>
        <taxon>Bacillales</taxon>
        <taxon>Paenibacillaceae</taxon>
        <taxon>Cohnella</taxon>
    </lineage>
</organism>
<dbReference type="InterPro" id="IPR052399">
    <property type="entry name" value="Phage_Baseplate_Assmbl_Protein"/>
</dbReference>
<protein>
    <submittedName>
        <fullName evidence="5">Baseplate J/gp47 family protein</fullName>
    </submittedName>
</protein>
<comment type="similarity">
    <text evidence="1">Belongs to the Mu gp47/PBSX XkdT family.</text>
</comment>
<evidence type="ECO:0000256" key="1">
    <source>
        <dbReference type="ARBA" id="ARBA00038087"/>
    </source>
</evidence>
<evidence type="ECO:0000259" key="2">
    <source>
        <dbReference type="Pfam" id="PF04865"/>
    </source>
</evidence>
<accession>A0ABV1L0H7</accession>
<feature type="domain" description="Baseplate protein J-like barrel" evidence="2">
    <location>
        <begin position="85"/>
        <end position="165"/>
    </location>
</feature>
<dbReference type="Pfam" id="PF04865">
    <property type="entry name" value="Baseplate_J"/>
    <property type="match status" value="1"/>
</dbReference>
<evidence type="ECO:0000259" key="3">
    <source>
        <dbReference type="Pfam" id="PF26078"/>
    </source>
</evidence>
<dbReference type="PANTHER" id="PTHR37829:SF3">
    <property type="entry name" value="PROTEIN JAYE-RELATED"/>
    <property type="match status" value="1"/>
</dbReference>
<name>A0ABV1L0H7_9BACL</name>
<feature type="domain" description="Baseplate J-like central" evidence="3">
    <location>
        <begin position="188"/>
        <end position="258"/>
    </location>
</feature>
<evidence type="ECO:0000259" key="4">
    <source>
        <dbReference type="Pfam" id="PF26079"/>
    </source>
</evidence>
<dbReference type="PANTHER" id="PTHR37829">
    <property type="entry name" value="PHAGE-LIKE ELEMENT PBSX PROTEIN XKDT"/>
    <property type="match status" value="1"/>
</dbReference>